<dbReference type="GO" id="GO:0031146">
    <property type="term" value="P:SCF-dependent proteasomal ubiquitin-dependent protein catabolic process"/>
    <property type="evidence" value="ECO:0007669"/>
    <property type="project" value="TreeGrafter"/>
</dbReference>
<evidence type="ECO:0000256" key="1">
    <source>
        <dbReference type="SAM" id="MobiDB-lite"/>
    </source>
</evidence>
<keyword evidence="3" id="KW-1185">Reference proteome</keyword>
<dbReference type="EMBL" id="JAEPRB010000129">
    <property type="protein sequence ID" value="KAG2220797.1"/>
    <property type="molecule type" value="Genomic_DNA"/>
</dbReference>
<reference evidence="2 3" key="1">
    <citation type="submission" date="2020-12" db="EMBL/GenBank/DDBJ databases">
        <title>Metabolic potential, ecology and presence of endohyphal bacteria is reflected in genomic diversity of Mucoromycotina.</title>
        <authorList>
            <person name="Muszewska A."/>
            <person name="Okrasinska A."/>
            <person name="Steczkiewicz K."/>
            <person name="Drgas O."/>
            <person name="Orlowska M."/>
            <person name="Perlinska-Lenart U."/>
            <person name="Aleksandrzak-Piekarczyk T."/>
            <person name="Szatraj K."/>
            <person name="Zielenkiewicz U."/>
            <person name="Pilsyk S."/>
            <person name="Malc E."/>
            <person name="Mieczkowski P."/>
            <person name="Kruszewska J.S."/>
            <person name="Biernat P."/>
            <person name="Pawlowska J."/>
        </authorList>
    </citation>
    <scope>NUCLEOTIDE SEQUENCE [LARGE SCALE GENOMIC DNA]</scope>
    <source>
        <strain evidence="2 3">CBS 142.35</strain>
    </source>
</reference>
<accession>A0A8H7S2Y2</accession>
<dbReference type="Proteomes" id="UP000646827">
    <property type="component" value="Unassembled WGS sequence"/>
</dbReference>
<comment type="caution">
    <text evidence="2">The sequence shown here is derived from an EMBL/GenBank/DDBJ whole genome shotgun (WGS) entry which is preliminary data.</text>
</comment>
<name>A0A8H7S2Y2_9FUNG</name>
<evidence type="ECO:0000313" key="2">
    <source>
        <dbReference type="EMBL" id="KAG2220797.1"/>
    </source>
</evidence>
<dbReference type="PANTHER" id="PTHR13318:SF190">
    <property type="entry name" value="PARTNER OF PAIRED, ISOFORM B"/>
    <property type="match status" value="1"/>
</dbReference>
<dbReference type="SUPFAM" id="SSF52047">
    <property type="entry name" value="RNI-like"/>
    <property type="match status" value="1"/>
</dbReference>
<feature type="compositionally biased region" description="Low complexity" evidence="1">
    <location>
        <begin position="46"/>
        <end position="64"/>
    </location>
</feature>
<gene>
    <name evidence="2" type="ORF">INT45_012466</name>
</gene>
<dbReference type="OrthoDB" id="2297454at2759"/>
<feature type="region of interest" description="Disordered" evidence="1">
    <location>
        <begin position="46"/>
        <end position="67"/>
    </location>
</feature>
<organism evidence="2 3">
    <name type="scientific">Circinella minor</name>
    <dbReference type="NCBI Taxonomy" id="1195481"/>
    <lineage>
        <taxon>Eukaryota</taxon>
        <taxon>Fungi</taxon>
        <taxon>Fungi incertae sedis</taxon>
        <taxon>Mucoromycota</taxon>
        <taxon>Mucoromycotina</taxon>
        <taxon>Mucoromycetes</taxon>
        <taxon>Mucorales</taxon>
        <taxon>Lichtheimiaceae</taxon>
        <taxon>Circinella</taxon>
    </lineage>
</organism>
<proteinExistence type="predicted"/>
<dbReference type="Gene3D" id="3.80.10.10">
    <property type="entry name" value="Ribonuclease Inhibitor"/>
    <property type="match status" value="1"/>
</dbReference>
<dbReference type="InterPro" id="IPR032675">
    <property type="entry name" value="LRR_dom_sf"/>
</dbReference>
<dbReference type="GO" id="GO:0019005">
    <property type="term" value="C:SCF ubiquitin ligase complex"/>
    <property type="evidence" value="ECO:0007669"/>
    <property type="project" value="TreeGrafter"/>
</dbReference>
<dbReference type="AlphaFoldDB" id="A0A8H7S2Y2"/>
<protein>
    <submittedName>
        <fullName evidence="2">Uncharacterized protein</fullName>
    </submittedName>
</protein>
<sequence length="477" mass="54125">MLIPPGFVLSRCPQLEFYAGDGSYGDRKNFIQDALTPRSAILLSTTTTTNSSNNNDTNSNGNNNKQQSPFQYFCPGENYNTDQIISVLRKYKDTLKHIKMFFPAPGSPFDYTDIFESIAMQNLRTLCCDIMDYSMVSIITLLNTCHNTIQEVQLQANDDSYILDAPALQSLQTLPQLRTLAIKPITFADESSVVALLKRLPALENLILKQNKPITLPKEAGPLLKNLRHLTLTRGYTWERDETQRECRLLKDSNLFVSLAQSGSKLESVKLKSCKDDGISFLILDSLADFPLLKSLNVRGIDRYFNGERNEEKEEQHMLKLLNRFLYGPANSINNNITAVPSTKIENLTLSQVSKLTYDMLHILSDFVNLQTLEVILSGGYGNDKNVSPVLPDGELLNVNLCGIMELLRKCKKLKRVNFQPMISFGEHLPSYYLEEKLAEEQKDNFQLQKFIVQGPELPFYDKNLEVSVEIINIHYL</sequence>
<dbReference type="PANTHER" id="PTHR13318">
    <property type="entry name" value="PARTNER OF PAIRED, ISOFORM B-RELATED"/>
    <property type="match status" value="1"/>
</dbReference>
<evidence type="ECO:0000313" key="3">
    <source>
        <dbReference type="Proteomes" id="UP000646827"/>
    </source>
</evidence>